<evidence type="ECO:0000313" key="2">
    <source>
        <dbReference type="EMBL" id="KAG5680937.1"/>
    </source>
</evidence>
<keyword evidence="1" id="KW-1133">Transmembrane helix</keyword>
<organism evidence="2 3">
    <name type="scientific">Polypedilum vanderplanki</name>
    <name type="common">Sleeping chironomid midge</name>
    <dbReference type="NCBI Taxonomy" id="319348"/>
    <lineage>
        <taxon>Eukaryota</taxon>
        <taxon>Metazoa</taxon>
        <taxon>Ecdysozoa</taxon>
        <taxon>Arthropoda</taxon>
        <taxon>Hexapoda</taxon>
        <taxon>Insecta</taxon>
        <taxon>Pterygota</taxon>
        <taxon>Neoptera</taxon>
        <taxon>Endopterygota</taxon>
        <taxon>Diptera</taxon>
        <taxon>Nematocera</taxon>
        <taxon>Chironomoidea</taxon>
        <taxon>Chironomidae</taxon>
        <taxon>Chironominae</taxon>
        <taxon>Polypedilum</taxon>
        <taxon>Polypedilum</taxon>
    </lineage>
</organism>
<feature type="transmembrane region" description="Helical" evidence="1">
    <location>
        <begin position="59"/>
        <end position="85"/>
    </location>
</feature>
<dbReference type="EMBL" id="JADBJN010000001">
    <property type="protein sequence ID" value="KAG5680937.1"/>
    <property type="molecule type" value="Genomic_DNA"/>
</dbReference>
<dbReference type="AlphaFoldDB" id="A0A9J6CFG7"/>
<evidence type="ECO:0000313" key="3">
    <source>
        <dbReference type="Proteomes" id="UP001107558"/>
    </source>
</evidence>
<reference evidence="2" key="1">
    <citation type="submission" date="2021-03" db="EMBL/GenBank/DDBJ databases">
        <title>Chromosome level genome of the anhydrobiotic midge Polypedilum vanderplanki.</title>
        <authorList>
            <person name="Yoshida Y."/>
            <person name="Kikawada T."/>
            <person name="Gusev O."/>
        </authorList>
    </citation>
    <scope>NUCLEOTIDE SEQUENCE</scope>
    <source>
        <strain evidence="2">NIAS01</strain>
        <tissue evidence="2">Whole body or cell culture</tissue>
    </source>
</reference>
<gene>
    <name evidence="2" type="ORF">PVAND_010413</name>
</gene>
<keyword evidence="1" id="KW-0812">Transmembrane</keyword>
<dbReference type="OrthoDB" id="10657017at2759"/>
<dbReference type="Proteomes" id="UP001107558">
    <property type="component" value="Chromosome 1"/>
</dbReference>
<evidence type="ECO:0000256" key="1">
    <source>
        <dbReference type="SAM" id="Phobius"/>
    </source>
</evidence>
<feature type="transmembrane region" description="Helical" evidence="1">
    <location>
        <begin position="117"/>
        <end position="138"/>
    </location>
</feature>
<name>A0A9J6CFG7_POLVA</name>
<feature type="transmembrane region" description="Helical" evidence="1">
    <location>
        <begin position="20"/>
        <end position="47"/>
    </location>
</feature>
<comment type="caution">
    <text evidence="2">The sequence shown here is derived from an EMBL/GenBank/DDBJ whole genome shotgun (WGS) entry which is preliminary data.</text>
</comment>
<keyword evidence="3" id="KW-1185">Reference proteome</keyword>
<accession>A0A9J6CFG7</accession>
<proteinExistence type="predicted"/>
<feature type="transmembrane region" description="Helical" evidence="1">
    <location>
        <begin position="92"/>
        <end position="111"/>
    </location>
</feature>
<keyword evidence="1" id="KW-0472">Membrane</keyword>
<protein>
    <submittedName>
        <fullName evidence="2">Uncharacterized protein</fullName>
    </submittedName>
</protein>
<sequence length="190" mass="22578">MVFDFSAFIRSERCVKSIGWFKLTANIIIIITFIIIGVFFNSILGIIKKSMSSSSQFNFTIIFVLFILFLTFYAICTFILIIGTVNRDRIKVLIFIIFDTILTLIIFSAFYEFFFNFFYALLLMIQVMLQYSVIMFWFELRREHVRRVENQETRKRVQIQEQSYIEEIERYHARMKSTENSTTGANSSTK</sequence>